<name>A0A1U7CN01_9BACT</name>
<dbReference type="STRING" id="1387353.BSF38_01756"/>
<gene>
    <name evidence="1" type="ORF">BSF38_01756</name>
</gene>
<evidence type="ECO:0000313" key="2">
    <source>
        <dbReference type="Proteomes" id="UP000186309"/>
    </source>
</evidence>
<evidence type="ECO:0000313" key="1">
    <source>
        <dbReference type="EMBL" id="APW60288.1"/>
    </source>
</evidence>
<keyword evidence="2" id="KW-1185">Reference proteome</keyword>
<organism evidence="1 2">
    <name type="scientific">Paludisphaera borealis</name>
    <dbReference type="NCBI Taxonomy" id="1387353"/>
    <lineage>
        <taxon>Bacteria</taxon>
        <taxon>Pseudomonadati</taxon>
        <taxon>Planctomycetota</taxon>
        <taxon>Planctomycetia</taxon>
        <taxon>Isosphaerales</taxon>
        <taxon>Isosphaeraceae</taxon>
        <taxon>Paludisphaera</taxon>
    </lineage>
</organism>
<dbReference type="KEGG" id="pbor:BSF38_01756"/>
<accession>A0A1U7CN01</accession>
<reference evidence="2" key="1">
    <citation type="submission" date="2016-12" db="EMBL/GenBank/DDBJ databases">
        <title>Comparative genomics of four Isosphaeraceae planctomycetes: a common pool of plasmids and glycoside hydrolase genes.</title>
        <authorList>
            <person name="Ivanova A."/>
        </authorList>
    </citation>
    <scope>NUCLEOTIDE SEQUENCE [LARGE SCALE GENOMIC DNA]</scope>
    <source>
        <strain evidence="2">PX4</strain>
    </source>
</reference>
<dbReference type="Proteomes" id="UP000186309">
    <property type="component" value="Chromosome"/>
</dbReference>
<evidence type="ECO:0008006" key="3">
    <source>
        <dbReference type="Google" id="ProtNLM"/>
    </source>
</evidence>
<dbReference type="AlphaFoldDB" id="A0A1U7CN01"/>
<dbReference type="RefSeq" id="WP_076344818.1">
    <property type="nucleotide sequence ID" value="NZ_CP019082.1"/>
</dbReference>
<sequence>MIIMNCPACGAEGRVPNDKINTTMVCKKCLKTFHIKPSGRAAIGEAPITGATSLRHEVDPHSIDHSQDVDQWFEKLNTSFHKLAKVAAVFAVFLLLYGVYRWIQPASLEEQAVKTATAIARNDLTAIREMALKGTSDEAVEWFDAVHPEFKDLVRMSASVVPKTEILSTKRDPEHGTAEILTRISLAEPVGRMGVSMPSTSIGSLAGLSIEVPFVLSDRGWSGWQLDGKRTFEAFRKEGEKEAANVGRP</sequence>
<dbReference type="EMBL" id="CP019082">
    <property type="protein sequence ID" value="APW60288.1"/>
    <property type="molecule type" value="Genomic_DNA"/>
</dbReference>
<protein>
    <recommendedName>
        <fullName evidence="3">Zinc finger/thioredoxin putative domain-containing protein</fullName>
    </recommendedName>
</protein>
<dbReference type="OrthoDB" id="283082at2"/>
<proteinExistence type="predicted"/>